<feature type="region of interest" description="Disordered" evidence="2">
    <location>
        <begin position="914"/>
        <end position="962"/>
    </location>
</feature>
<feature type="domain" description="SLH" evidence="4">
    <location>
        <begin position="1101"/>
        <end position="1160"/>
    </location>
</feature>
<dbReference type="KEGG" id="cst:CLOST_0519"/>
<proteinExistence type="predicted"/>
<dbReference type="Pfam" id="PF00395">
    <property type="entry name" value="SLH"/>
    <property type="match status" value="3"/>
</dbReference>
<reference evidence="6" key="1">
    <citation type="journal article" date="2010" name="BMC Genomics">
        <title>Clostridium sticklandii, a specialist in amino acid degradation:revisiting its metabolism through its genome sequence.</title>
        <authorList>
            <person name="Fonknechten N."/>
            <person name="Chaussonnerie S."/>
            <person name="Tricot S."/>
            <person name="Lajus A."/>
            <person name="Andreesen J.R."/>
            <person name="Perchat N."/>
            <person name="Pelletier E."/>
            <person name="Gouyvenoux M."/>
            <person name="Barbe V."/>
            <person name="Salanoubat M."/>
            <person name="Le Paslier D."/>
            <person name="Weissenbach J."/>
            <person name="Cohen G.N."/>
            <person name="Kreimeyer A."/>
        </authorList>
    </citation>
    <scope>NUCLEOTIDE SEQUENCE [LARGE SCALE GENOMIC DNA]</scope>
    <source>
        <strain evidence="6">ATCC 12662 / DSM 519 / JCM 1433 / CCUG 9281 / NCIMB 10654 / HF</strain>
    </source>
</reference>
<dbReference type="PROSITE" id="PS51272">
    <property type="entry name" value="SLH"/>
    <property type="match status" value="3"/>
</dbReference>
<dbReference type="HOGENOM" id="CLU_260087_0_0_9"/>
<feature type="compositionally biased region" description="Basic and acidic residues" evidence="2">
    <location>
        <begin position="934"/>
        <end position="957"/>
    </location>
</feature>
<dbReference type="EMBL" id="FP565809">
    <property type="protein sequence ID" value="CBH20645.1"/>
    <property type="molecule type" value="Genomic_DNA"/>
</dbReference>
<evidence type="ECO:0000256" key="2">
    <source>
        <dbReference type="SAM" id="MobiDB-lite"/>
    </source>
</evidence>
<evidence type="ECO:0000313" key="6">
    <source>
        <dbReference type="Proteomes" id="UP000007041"/>
    </source>
</evidence>
<feature type="domain" description="SLH" evidence="4">
    <location>
        <begin position="1034"/>
        <end position="1097"/>
    </location>
</feature>
<feature type="signal peptide" evidence="3">
    <location>
        <begin position="1"/>
        <end position="29"/>
    </location>
</feature>
<sequence>MNLKQKKKMLSALLAFTMVLQMSVPVVFAEGEDSSSGADDIMLSGSNQPTTTGGAITIDLDGLVAENLASLNEGDIVTIDGKEVTYKGDATATGINIAESEYVADGKQVIYKAGNGYILITWPTQAGVPYLVTLHDANIDIAGTGDIDAIDIVGKVIMNLEGANRLKAPRDGIRIGTIQPIITIGGNGSLYIESLCGINQTHISGEFIIQEDAVLDLRCTGFGMHTGYSGKITIKDNAKVNISVSPGTNNAACICKYLYVKGNAEVNTNGEHPIIDAVSTEVEPTTSLNAIVRGVLSTTEWPHTVYGTVTVPENAILDFGAEYHKNGPLSAAEGASLINNGIIKVNDGVSVEQLKALNITNNGILMLGSKAVQLFGDTLYEDKGTITGNIDFKTNMPTEPTYYRKSGGYIMFRPASGAENASIKLHGINLEADNNLLIFPDELVDVIIEGENEVDIIRASKNFNLKGNGTLNALRIETTEENVQMNIGSDVKLNSEYRTGSNMIMTSTFYGKNEVDYADGLMVRGDQKVVLKAGSELKLSINEGIIGFMQIDEGALGDIIIEEGASIVNNSHIFLPIGTTVEQIKALNLKGTGVVRVVKEYDNGLPSIWDTFSNEGKSVTVMNGNLTLDDIEITESDNKGYTWTKTEESGNKVWTLELKNIIIDGLINVPNTKTIINTQEDSNVNGGISKSTSYSLDLVFKGNGVLTIGGTISGGTNGDIVTIENGARINILGNISVGASGGGVDGTVIIDGRGTELIINSGYDSGIVCDTVKVQNGANVEIHSETRGIMALSGGVSVENGSTLETNCEYGVYILDGKLNVDDTSILITDGSRAPFAIVDLSGEKGESDVVRLPGMPTDTKINSVTGDFDFYGTKRKYWSVHDTGVLGVTDENSEPVKLTGAAIGRYIFKKAVVPTDPTPTDPTPTDPTPTDPTPDKPSKPSKPSSDDDKEKEKNDVEQEVPIPPTVVAEAEPSKPIFIDVNDDDWFKPAVDFVTGKGIMNGVEKNRFGPYISTTRGMIVTIFWQMENKPMPNGSQNYTDVNQGQYFADAVNWATENNIVVGYGNGNFGPNDIITREQMATILYQYSKYKNYDLTQGGMKVREFSDYENISPWALEYMTWAVNNQIISGVGNNMLNSRGHATRAQVAAILKNFYAIIDKQ</sequence>
<accession>E3PW30</accession>
<dbReference type="eggNOG" id="COG0737">
    <property type="taxonomic scope" value="Bacteria"/>
</dbReference>
<dbReference type="Proteomes" id="UP000007041">
    <property type="component" value="Chromosome"/>
</dbReference>
<organism evidence="5 6">
    <name type="scientific">Acetoanaerobium sticklandii (strain ATCC 12662 / DSM 519 / JCM 1433 / CCUG 9281 / NCIMB 10654 / HF)</name>
    <name type="common">Clostridium sticklandii</name>
    <dbReference type="NCBI Taxonomy" id="499177"/>
    <lineage>
        <taxon>Bacteria</taxon>
        <taxon>Bacillati</taxon>
        <taxon>Bacillota</taxon>
        <taxon>Clostridia</taxon>
        <taxon>Peptostreptococcales</taxon>
        <taxon>Filifactoraceae</taxon>
        <taxon>Acetoanaerobium</taxon>
    </lineage>
</organism>
<feature type="domain" description="SLH" evidence="4">
    <location>
        <begin position="974"/>
        <end position="1032"/>
    </location>
</feature>
<dbReference type="AlphaFoldDB" id="E3PW30"/>
<name>E3PW30_ACESD</name>
<dbReference type="STRING" id="1511.CLOST_0519"/>
<evidence type="ECO:0000256" key="1">
    <source>
        <dbReference type="ARBA" id="ARBA00022737"/>
    </source>
</evidence>
<dbReference type="BioCyc" id="CSTI499177:GJE9-562-MONOMER"/>
<evidence type="ECO:0000313" key="5">
    <source>
        <dbReference type="EMBL" id="CBH20645.1"/>
    </source>
</evidence>
<feature type="chain" id="PRO_5003179911" description="SLH domain-containing protein" evidence="3">
    <location>
        <begin position="30"/>
        <end position="1160"/>
    </location>
</feature>
<keyword evidence="6" id="KW-1185">Reference proteome</keyword>
<protein>
    <recommendedName>
        <fullName evidence="4">SLH domain-containing protein</fullName>
    </recommendedName>
</protein>
<evidence type="ECO:0000256" key="3">
    <source>
        <dbReference type="SAM" id="SignalP"/>
    </source>
</evidence>
<feature type="compositionally biased region" description="Pro residues" evidence="2">
    <location>
        <begin position="917"/>
        <end position="933"/>
    </location>
</feature>
<dbReference type="PANTHER" id="PTHR43308">
    <property type="entry name" value="OUTER MEMBRANE PROTEIN ALPHA-RELATED"/>
    <property type="match status" value="1"/>
</dbReference>
<dbReference type="InterPro" id="IPR051465">
    <property type="entry name" value="Cell_Envelope_Struct_Comp"/>
</dbReference>
<keyword evidence="1" id="KW-0677">Repeat</keyword>
<dbReference type="InterPro" id="IPR001119">
    <property type="entry name" value="SLH_dom"/>
</dbReference>
<evidence type="ECO:0000259" key="4">
    <source>
        <dbReference type="PROSITE" id="PS51272"/>
    </source>
</evidence>
<gene>
    <name evidence="5" type="ordered locus">CLOST_0519</name>
</gene>
<keyword evidence="3" id="KW-0732">Signal</keyword>